<dbReference type="EMBL" id="AP025739">
    <property type="protein sequence ID" value="BDI32326.1"/>
    <property type="molecule type" value="Genomic_DNA"/>
</dbReference>
<evidence type="ECO:0000313" key="11">
    <source>
        <dbReference type="Proteomes" id="UP000287394"/>
    </source>
</evidence>
<feature type="transmembrane region" description="Helical" evidence="9">
    <location>
        <begin position="280"/>
        <end position="305"/>
    </location>
</feature>
<keyword evidence="11" id="KW-1185">Reference proteome</keyword>
<evidence type="ECO:0000256" key="3">
    <source>
        <dbReference type="ARBA" id="ARBA00022448"/>
    </source>
</evidence>
<name>A0A402CXC5_9BACT</name>
<feature type="transmembrane region" description="Helical" evidence="9">
    <location>
        <begin position="227"/>
        <end position="247"/>
    </location>
</feature>
<dbReference type="KEGG" id="ccot:CCAX7_43770"/>
<evidence type="ECO:0000256" key="6">
    <source>
        <dbReference type="ARBA" id="ARBA00022989"/>
    </source>
</evidence>
<feature type="transmembrane region" description="Helical" evidence="9">
    <location>
        <begin position="39"/>
        <end position="57"/>
    </location>
</feature>
<dbReference type="Proteomes" id="UP000287394">
    <property type="component" value="Chromosome"/>
</dbReference>
<feature type="compositionally biased region" description="Basic and acidic residues" evidence="8">
    <location>
        <begin position="395"/>
        <end position="404"/>
    </location>
</feature>
<sequence>MPTAISTSPRNLIRLGFFTALGVAILYVLAVFVEHLSKAVISIATPFVVGTALALLMDPVVDRLERRGLSRLGGVALVFGLFLFFTVSLTYLIVPALVDQASGLATNAPANISKIHDMVDTFLKSHRKIGPIKLPNNFTSYDKIMGGVSSKAAEVLQQSAGNVASFLLGSITTILQLVVSLIVTFYMLVDIDRLRARFFFLLPEKRRATVGEVATDIGGVFAGYLRGLLIVCALYGAATMGLLYAMSIKHGEIAQYALLVGAAAGVLYAVPYIGALSTALVTFIVAFAAGGFSFGCWGIVFTLILNQVFDNVITPRVVGGGVGLHPVASLFALTLGGELFGLWGLLLSVPVAASIQVILLRVFPKLSEPTPAPFLRAQGVRVTESSQTSQILGKEPSEEEKPKE</sequence>
<feature type="transmembrane region" description="Helical" evidence="9">
    <location>
        <begin position="253"/>
        <end position="273"/>
    </location>
</feature>
<dbReference type="GO" id="GO:0055085">
    <property type="term" value="P:transmembrane transport"/>
    <property type="evidence" value="ECO:0007669"/>
    <property type="project" value="TreeGrafter"/>
</dbReference>
<feature type="region of interest" description="Disordered" evidence="8">
    <location>
        <begin position="379"/>
        <end position="404"/>
    </location>
</feature>
<organism evidence="10 11">
    <name type="scientific">Capsulimonas corticalis</name>
    <dbReference type="NCBI Taxonomy" id="2219043"/>
    <lineage>
        <taxon>Bacteria</taxon>
        <taxon>Bacillati</taxon>
        <taxon>Armatimonadota</taxon>
        <taxon>Armatimonadia</taxon>
        <taxon>Capsulimonadales</taxon>
        <taxon>Capsulimonadaceae</taxon>
        <taxon>Capsulimonas</taxon>
    </lineage>
</organism>
<evidence type="ECO:0000256" key="5">
    <source>
        <dbReference type="ARBA" id="ARBA00022692"/>
    </source>
</evidence>
<feature type="transmembrane region" description="Helical" evidence="9">
    <location>
        <begin position="69"/>
        <end position="94"/>
    </location>
</feature>
<feature type="transmembrane region" description="Helical" evidence="9">
    <location>
        <begin position="166"/>
        <end position="189"/>
    </location>
</feature>
<dbReference type="AlphaFoldDB" id="A0A402CXC5"/>
<evidence type="ECO:0000256" key="7">
    <source>
        <dbReference type="ARBA" id="ARBA00023136"/>
    </source>
</evidence>
<keyword evidence="4" id="KW-1003">Cell membrane</keyword>
<dbReference type="InterPro" id="IPR036259">
    <property type="entry name" value="MFS_trans_sf"/>
</dbReference>
<feature type="transmembrane region" description="Helical" evidence="9">
    <location>
        <begin position="12"/>
        <end position="33"/>
    </location>
</feature>
<keyword evidence="7 9" id="KW-0472">Membrane</keyword>
<dbReference type="SUPFAM" id="SSF103473">
    <property type="entry name" value="MFS general substrate transporter"/>
    <property type="match status" value="1"/>
</dbReference>
<dbReference type="InterPro" id="IPR002549">
    <property type="entry name" value="AI-2E-like"/>
</dbReference>
<accession>A0A402CXC5</accession>
<dbReference type="GO" id="GO:0005886">
    <property type="term" value="C:plasma membrane"/>
    <property type="evidence" value="ECO:0007669"/>
    <property type="project" value="UniProtKB-SubCell"/>
</dbReference>
<dbReference type="PANTHER" id="PTHR21716:SF53">
    <property type="entry name" value="PERMEASE PERM-RELATED"/>
    <property type="match status" value="1"/>
</dbReference>
<protein>
    <submittedName>
        <fullName evidence="10">AI-2E family transporter</fullName>
    </submittedName>
</protein>
<reference evidence="10 11" key="1">
    <citation type="journal article" date="2019" name="Int. J. Syst. Evol. Microbiol.">
        <title>Capsulimonas corticalis gen. nov., sp. nov., an aerobic capsulated bacterium, of a novel bacterial order, Capsulimonadales ord. nov., of the class Armatimonadia of the phylum Armatimonadetes.</title>
        <authorList>
            <person name="Li J."/>
            <person name="Kudo C."/>
            <person name="Tonouchi A."/>
        </authorList>
    </citation>
    <scope>NUCLEOTIDE SEQUENCE [LARGE SCALE GENOMIC DNA]</scope>
    <source>
        <strain evidence="10 11">AX-7</strain>
    </source>
</reference>
<dbReference type="Pfam" id="PF01594">
    <property type="entry name" value="AI-2E_transport"/>
    <property type="match status" value="1"/>
</dbReference>
<evidence type="ECO:0000256" key="1">
    <source>
        <dbReference type="ARBA" id="ARBA00004651"/>
    </source>
</evidence>
<evidence type="ECO:0000256" key="2">
    <source>
        <dbReference type="ARBA" id="ARBA00009773"/>
    </source>
</evidence>
<evidence type="ECO:0000256" key="4">
    <source>
        <dbReference type="ARBA" id="ARBA00022475"/>
    </source>
</evidence>
<proteinExistence type="inferred from homology"/>
<keyword evidence="5 9" id="KW-0812">Transmembrane</keyword>
<dbReference type="RefSeq" id="WP_165864271.1">
    <property type="nucleotide sequence ID" value="NZ_AP025739.1"/>
</dbReference>
<gene>
    <name evidence="10" type="primary">perM_2</name>
    <name evidence="10" type="ORF">CCAX7_43770</name>
</gene>
<dbReference type="PANTHER" id="PTHR21716">
    <property type="entry name" value="TRANSMEMBRANE PROTEIN"/>
    <property type="match status" value="1"/>
</dbReference>
<evidence type="ECO:0000313" key="10">
    <source>
        <dbReference type="EMBL" id="BDI32326.1"/>
    </source>
</evidence>
<evidence type="ECO:0000256" key="9">
    <source>
        <dbReference type="SAM" id="Phobius"/>
    </source>
</evidence>
<keyword evidence="6 9" id="KW-1133">Transmembrane helix</keyword>
<comment type="subcellular location">
    <subcellularLocation>
        <location evidence="1">Cell membrane</location>
        <topology evidence="1">Multi-pass membrane protein</topology>
    </subcellularLocation>
</comment>
<comment type="similarity">
    <text evidence="2">Belongs to the autoinducer-2 exporter (AI-2E) (TC 2.A.86) family.</text>
</comment>
<keyword evidence="3" id="KW-0813">Transport</keyword>
<evidence type="ECO:0000256" key="8">
    <source>
        <dbReference type="SAM" id="MobiDB-lite"/>
    </source>
</evidence>